<keyword evidence="6" id="KW-1185">Reference proteome</keyword>
<evidence type="ECO:0000256" key="2">
    <source>
        <dbReference type="ARBA" id="ARBA00022829"/>
    </source>
</evidence>
<dbReference type="AlphaFoldDB" id="A0A8X6MXI6"/>
<dbReference type="OrthoDB" id="6435215at2759"/>
<evidence type="ECO:0000259" key="4">
    <source>
        <dbReference type="Pfam" id="PF07557"/>
    </source>
</evidence>
<feature type="region of interest" description="Disordered" evidence="3">
    <location>
        <begin position="153"/>
        <end position="182"/>
    </location>
</feature>
<dbReference type="InterPro" id="IPR011515">
    <property type="entry name" value="Shugoshin_C"/>
</dbReference>
<reference evidence="5" key="1">
    <citation type="submission" date="2020-08" db="EMBL/GenBank/DDBJ databases">
        <title>Multicomponent nature underlies the extraordinary mechanical properties of spider dragline silk.</title>
        <authorList>
            <person name="Kono N."/>
            <person name="Nakamura H."/>
            <person name="Mori M."/>
            <person name="Yoshida Y."/>
            <person name="Ohtoshi R."/>
            <person name="Malay A.D."/>
            <person name="Moran D.A.P."/>
            <person name="Tomita M."/>
            <person name="Numata K."/>
            <person name="Arakawa K."/>
        </authorList>
    </citation>
    <scope>NUCLEOTIDE SEQUENCE</scope>
</reference>
<dbReference type="Proteomes" id="UP000887013">
    <property type="component" value="Unassembled WGS sequence"/>
</dbReference>
<feature type="compositionally biased region" description="Polar residues" evidence="3">
    <location>
        <begin position="154"/>
        <end position="169"/>
    </location>
</feature>
<feature type="domain" description="Shugoshin C-terminal" evidence="4">
    <location>
        <begin position="580"/>
        <end position="599"/>
    </location>
</feature>
<evidence type="ECO:0000313" key="5">
    <source>
        <dbReference type="EMBL" id="GFS82709.1"/>
    </source>
</evidence>
<comment type="caution">
    <text evidence="5">The sequence shown here is derived from an EMBL/GenBank/DDBJ whole genome shotgun (WGS) entry which is preliminary data.</text>
</comment>
<keyword evidence="2" id="KW-0159">Chromosome partition</keyword>
<evidence type="ECO:0000256" key="3">
    <source>
        <dbReference type="SAM" id="MobiDB-lite"/>
    </source>
</evidence>
<accession>A0A8X6MXI6</accession>
<gene>
    <name evidence="5" type="primary">AVEN_116801_1</name>
    <name evidence="5" type="ORF">NPIL_701041</name>
</gene>
<evidence type="ECO:0000256" key="1">
    <source>
        <dbReference type="ARBA" id="ARBA00010845"/>
    </source>
</evidence>
<dbReference type="GO" id="GO:0000775">
    <property type="term" value="C:chromosome, centromeric region"/>
    <property type="evidence" value="ECO:0007669"/>
    <property type="project" value="InterPro"/>
</dbReference>
<dbReference type="EMBL" id="BMAW01051852">
    <property type="protein sequence ID" value="GFS82709.1"/>
    <property type="molecule type" value="Genomic_DNA"/>
</dbReference>
<name>A0A8X6MXI6_NEPPI</name>
<evidence type="ECO:0000313" key="6">
    <source>
        <dbReference type="Proteomes" id="UP000887013"/>
    </source>
</evidence>
<protein>
    <submittedName>
        <fullName evidence="5">Shugoshin_C domain-containing protein</fullName>
    </submittedName>
</protein>
<dbReference type="Pfam" id="PF07557">
    <property type="entry name" value="Shugoshin_C"/>
    <property type="match status" value="1"/>
</dbReference>
<dbReference type="GO" id="GO:0045132">
    <property type="term" value="P:meiotic chromosome segregation"/>
    <property type="evidence" value="ECO:0007669"/>
    <property type="project" value="InterPro"/>
</dbReference>
<sequence>MDFSKVKVGKWGKKLLPWHCQKRFQESLSELSLNHSILSARNEEKIKSLQKNNKFLALALQQSRSVITEKENLMVQNGKSMDIINFSKLKIMDLAEQIKNFSACLEETLSLLNLGISDGLPTHAHNINYRADFKNKLQEINIEPIEEVTEKISENTNSSNEQETSMNKSRLSKKNDSAVKRKGKHVKTSKVFCAKNLDSSSIINSANSNLRNSKKIGSIVQFQKKSISMVKNIRKESNYDLKLSPEISSIDHETKNVLNTSDKNETCVLLSEICKTFSNKKNIDQTVKYDEKINENMQKVSEMDTYSKKTKEAENTFLSTSNFSCHKLQKNINETQKCTGNTNYHINSGLCSRFDVPVTENRHEVAVQNENGDLMCDKINDKMEANKVEKNFNDCDKFREPFVGTGNNPKHNDNLSSKCRKRLYFYYDEESIETVKNKKAASIRKKKFAGRKRALQTITEMTDHNNTINEKGKPFVVTAEIHPIPDYICQDNLKKNIDTSNLQPSVVLTDIFKSRKSMISDIIRSSQSENDCIKEITHVKATGTGESFKENDSNAIYLNSESMGKEKFPLQSLLEKKECRRRARVVSYKEPSLNLKMRRCI</sequence>
<dbReference type="GO" id="GO:0005634">
    <property type="term" value="C:nucleus"/>
    <property type="evidence" value="ECO:0007669"/>
    <property type="project" value="InterPro"/>
</dbReference>
<comment type="similarity">
    <text evidence="1">Belongs to the shugoshin family.</text>
</comment>
<organism evidence="5 6">
    <name type="scientific">Nephila pilipes</name>
    <name type="common">Giant wood spider</name>
    <name type="synonym">Nephila maculata</name>
    <dbReference type="NCBI Taxonomy" id="299642"/>
    <lineage>
        <taxon>Eukaryota</taxon>
        <taxon>Metazoa</taxon>
        <taxon>Ecdysozoa</taxon>
        <taxon>Arthropoda</taxon>
        <taxon>Chelicerata</taxon>
        <taxon>Arachnida</taxon>
        <taxon>Araneae</taxon>
        <taxon>Araneomorphae</taxon>
        <taxon>Entelegynae</taxon>
        <taxon>Araneoidea</taxon>
        <taxon>Nephilidae</taxon>
        <taxon>Nephila</taxon>
    </lineage>
</organism>
<proteinExistence type="inferred from homology"/>